<dbReference type="PRINTS" id="PR00300">
    <property type="entry name" value="CLPPROTEASEA"/>
</dbReference>
<dbReference type="EC" id="2.7.7.7" evidence="8"/>
<feature type="domain" description="AAA+ ATPase" evidence="9">
    <location>
        <begin position="37"/>
        <end position="179"/>
    </location>
</feature>
<evidence type="ECO:0000256" key="8">
    <source>
        <dbReference type="RuleBase" id="RU364063"/>
    </source>
</evidence>
<keyword evidence="2" id="KW-0479">Metal-binding</keyword>
<comment type="similarity">
    <text evidence="1 8">Belongs to the DnaX/STICHEL family.</text>
</comment>
<dbReference type="SUPFAM" id="SSF48019">
    <property type="entry name" value="post-AAA+ oligomerization domain-like"/>
    <property type="match status" value="1"/>
</dbReference>
<keyword evidence="8 10" id="KW-0548">Nucleotidyltransferase</keyword>
<dbReference type="InterPro" id="IPR027417">
    <property type="entry name" value="P-loop_NTPase"/>
</dbReference>
<keyword evidence="8 10" id="KW-0808">Transferase</keyword>
<dbReference type="STRING" id="1318466.BN85414120"/>
<gene>
    <name evidence="8 10" type="primary">dnaX</name>
    <name evidence="10" type="ORF">BN85414120</name>
</gene>
<keyword evidence="4" id="KW-0862">Zinc</keyword>
<evidence type="ECO:0000313" key="10">
    <source>
        <dbReference type="EMBL" id="CCV64989.1"/>
    </source>
</evidence>
<dbReference type="FunFam" id="3.40.50.300:FF:000014">
    <property type="entry name" value="DNA polymerase III subunit gamma/tau"/>
    <property type="match status" value="1"/>
</dbReference>
<keyword evidence="8" id="KW-0235">DNA replication</keyword>
<dbReference type="InterPro" id="IPR012763">
    <property type="entry name" value="DNA_pol_III_sug/sutau_N"/>
</dbReference>
<dbReference type="GO" id="GO:0009360">
    <property type="term" value="C:DNA polymerase III complex"/>
    <property type="evidence" value="ECO:0007669"/>
    <property type="project" value="InterPro"/>
</dbReference>
<dbReference type="NCBIfam" id="NF004046">
    <property type="entry name" value="PRK05563.1"/>
    <property type="match status" value="1"/>
</dbReference>
<dbReference type="CDD" id="cd18137">
    <property type="entry name" value="HLD_clamp_pol_III_gamma_tau"/>
    <property type="match status" value="1"/>
</dbReference>
<dbReference type="EMBL" id="FO681347">
    <property type="protein sequence ID" value="CCV64989.1"/>
    <property type="molecule type" value="Genomic_DNA"/>
</dbReference>
<accession>U4KLV0</accession>
<keyword evidence="3 8" id="KW-0547">Nucleotide-binding</keyword>
<dbReference type="AlphaFoldDB" id="U4KLV0"/>
<dbReference type="Pfam" id="PF13177">
    <property type="entry name" value="DNA_pol3_delta2"/>
    <property type="match status" value="1"/>
</dbReference>
<keyword evidence="6 8" id="KW-0239">DNA-directed DNA polymerase</keyword>
<evidence type="ECO:0000256" key="7">
    <source>
        <dbReference type="ARBA" id="ARBA00049244"/>
    </source>
</evidence>
<sequence length="555" mass="62973">MSYVALYRSYRPQTFSEVAGQKMIVQTLTNAIKHDKIAHAYLFSGPRGTGKTSIAKIMAKAINCPHLVDGNPCNECEICKAINKNEVSDVVEIDAASNNGVDEIRDLRDKVNYAPSVGTYKVYIIDEVHMLTTGAFNALLKTLEEPPKHVVFILATTEIHKIPATILSRCQRFDFKNIDQDDIVEKLKEIVLKEKININDQALKEIAIHSEGGMRDALSLLDQVISYKADDITEDDVLVVSGGLSKKTITTILESVVLKKPQQAINELNNILKQGKDISRVTNDLILALRDILLDRTNKTNLYEEFKLVPIQKIYAYLAILNELLQDIKWTNQKRAYIEMALIKMINHESVAKADLEAKVEYLEIELEKLKSLPKQTQIVNKQVPYQATPKGKPLVTVKQVEDILRNSNKAKKELLLSAWSRLEDYPLASLNGIAKMLYKGSLEAMTDDVMLLVYDSVILGKQMLKKEIKKQVLQILNQKKELVKDYIVILKPDWLYLKEAYLAELNSGTAVAKLPEYDLHLYEDEISEEFETKEDPTVSLAYEYFGKEKVKIKE</sequence>
<dbReference type="SUPFAM" id="SSF52540">
    <property type="entry name" value="P-loop containing nucleoside triphosphate hydrolases"/>
    <property type="match status" value="1"/>
</dbReference>
<evidence type="ECO:0000256" key="4">
    <source>
        <dbReference type="ARBA" id="ARBA00022833"/>
    </source>
</evidence>
<keyword evidence="5 8" id="KW-0067">ATP-binding</keyword>
<dbReference type="HOGENOM" id="CLU_006229_0_3_14"/>
<evidence type="ECO:0000256" key="3">
    <source>
        <dbReference type="ARBA" id="ARBA00022741"/>
    </source>
</evidence>
<dbReference type="OrthoDB" id="9810148at2"/>
<dbReference type="NCBIfam" id="TIGR02397">
    <property type="entry name" value="dnaX_nterm"/>
    <property type="match status" value="1"/>
</dbReference>
<dbReference type="Gene3D" id="1.10.8.60">
    <property type="match status" value="1"/>
</dbReference>
<evidence type="ECO:0000313" key="11">
    <source>
        <dbReference type="Proteomes" id="UP000032740"/>
    </source>
</evidence>
<evidence type="ECO:0000256" key="6">
    <source>
        <dbReference type="ARBA" id="ARBA00022932"/>
    </source>
</evidence>
<dbReference type="InterPro" id="IPR050238">
    <property type="entry name" value="DNA_Rep/Repair_Clamp_Loader"/>
</dbReference>
<protein>
    <recommendedName>
        <fullName evidence="8">DNA polymerase III subunit gamma/tau</fullName>
        <ecNumber evidence="8">2.7.7.7</ecNumber>
    </recommendedName>
</protein>
<dbReference type="SMART" id="SM00382">
    <property type="entry name" value="AAA"/>
    <property type="match status" value="1"/>
</dbReference>
<organism evidence="10 11">
    <name type="scientific">Alteracholeplasma palmae (strain ATCC 49389 / J233)</name>
    <name type="common">Acholeplasma palmae</name>
    <dbReference type="NCBI Taxonomy" id="1318466"/>
    <lineage>
        <taxon>Bacteria</taxon>
        <taxon>Bacillati</taxon>
        <taxon>Mycoplasmatota</taxon>
        <taxon>Mollicutes</taxon>
        <taxon>Acholeplasmatales</taxon>
        <taxon>Acholeplasmataceae</taxon>
        <taxon>Acholeplasma</taxon>
    </lineage>
</organism>
<dbReference type="KEGG" id="apal:BN85414120"/>
<dbReference type="Proteomes" id="UP000032740">
    <property type="component" value="Chromosome"/>
</dbReference>
<comment type="function">
    <text evidence="8">DNA polymerase III is a complex, multichain enzyme responsible for most of the replicative synthesis in bacteria. This DNA polymerase also exhibits 3' to 5' exonuclease activity.</text>
</comment>
<comment type="catalytic activity">
    <reaction evidence="7 8">
        <text>DNA(n) + a 2'-deoxyribonucleoside 5'-triphosphate = DNA(n+1) + diphosphate</text>
        <dbReference type="Rhea" id="RHEA:22508"/>
        <dbReference type="Rhea" id="RHEA-COMP:17339"/>
        <dbReference type="Rhea" id="RHEA-COMP:17340"/>
        <dbReference type="ChEBI" id="CHEBI:33019"/>
        <dbReference type="ChEBI" id="CHEBI:61560"/>
        <dbReference type="ChEBI" id="CHEBI:173112"/>
        <dbReference type="EC" id="2.7.7.7"/>
    </reaction>
</comment>
<dbReference type="GO" id="GO:0003677">
    <property type="term" value="F:DNA binding"/>
    <property type="evidence" value="ECO:0007669"/>
    <property type="project" value="InterPro"/>
</dbReference>
<proteinExistence type="inferred from homology"/>
<comment type="subunit">
    <text evidence="8">DNA polymerase III contains a core (composed of alpha, epsilon and theta chains) that associates with a tau subunit. This core dimerizes to form the POLIII' complex. PolIII' associates with the gamma complex (composed of gamma, delta, delta', psi and chi chains) and with the beta chain to form the complete DNA polymerase III complex.</text>
</comment>
<dbReference type="Gene3D" id="3.40.50.300">
    <property type="entry name" value="P-loop containing nucleotide triphosphate hydrolases"/>
    <property type="match status" value="1"/>
</dbReference>
<dbReference type="GO" id="GO:0046872">
    <property type="term" value="F:metal ion binding"/>
    <property type="evidence" value="ECO:0007669"/>
    <property type="project" value="UniProtKB-KW"/>
</dbReference>
<evidence type="ECO:0000256" key="2">
    <source>
        <dbReference type="ARBA" id="ARBA00022723"/>
    </source>
</evidence>
<dbReference type="FunFam" id="1.10.8.60:FF:000013">
    <property type="entry name" value="DNA polymerase III subunit gamma/tau"/>
    <property type="match status" value="1"/>
</dbReference>
<dbReference type="Pfam" id="PF22608">
    <property type="entry name" value="DNAX_ATPase_lid"/>
    <property type="match status" value="1"/>
</dbReference>
<keyword evidence="11" id="KW-1185">Reference proteome</keyword>
<dbReference type="GO" id="GO:0005524">
    <property type="term" value="F:ATP binding"/>
    <property type="evidence" value="ECO:0007669"/>
    <property type="project" value="UniProtKB-KW"/>
</dbReference>
<reference evidence="10 11" key="1">
    <citation type="journal article" date="2013" name="J. Mol. Microbiol. Biotechnol.">
        <title>Analysis of the Complete Genomes of Acholeplasma brassicae , A. palmae and A. laidlawii and Their Comparison to the Obligate Parasites from ' Candidatus Phytoplasma'.</title>
        <authorList>
            <person name="Kube M."/>
            <person name="Siewert C."/>
            <person name="Migdoll A.M."/>
            <person name="Duduk B."/>
            <person name="Holz S."/>
            <person name="Rabus R."/>
            <person name="Seemuller E."/>
            <person name="Mitrovic J."/>
            <person name="Muller I."/>
            <person name="Buttner C."/>
            <person name="Reinhardt R."/>
        </authorList>
    </citation>
    <scope>NUCLEOTIDE SEQUENCE [LARGE SCALE GENOMIC DNA]</scope>
    <source>
        <strain evidence="10 11">J233</strain>
    </source>
</reference>
<dbReference type="Gene3D" id="1.20.272.10">
    <property type="match status" value="1"/>
</dbReference>
<dbReference type="GO" id="GO:0006261">
    <property type="term" value="P:DNA-templated DNA replication"/>
    <property type="evidence" value="ECO:0007669"/>
    <property type="project" value="TreeGrafter"/>
</dbReference>
<evidence type="ECO:0000256" key="1">
    <source>
        <dbReference type="ARBA" id="ARBA00006360"/>
    </source>
</evidence>
<dbReference type="PANTHER" id="PTHR11669">
    <property type="entry name" value="REPLICATION FACTOR C / DNA POLYMERASE III GAMMA-TAU SUBUNIT"/>
    <property type="match status" value="1"/>
</dbReference>
<dbReference type="InterPro" id="IPR001270">
    <property type="entry name" value="ClpA/B"/>
</dbReference>
<evidence type="ECO:0000256" key="5">
    <source>
        <dbReference type="ARBA" id="ARBA00022840"/>
    </source>
</evidence>
<dbReference type="PANTHER" id="PTHR11669:SF0">
    <property type="entry name" value="PROTEIN STICHEL-LIKE 2"/>
    <property type="match status" value="1"/>
</dbReference>
<dbReference type="InterPro" id="IPR045085">
    <property type="entry name" value="HLD_clamp_pol_III_gamma_tau"/>
</dbReference>
<evidence type="ECO:0000259" key="9">
    <source>
        <dbReference type="SMART" id="SM00382"/>
    </source>
</evidence>
<dbReference type="CDD" id="cd00009">
    <property type="entry name" value="AAA"/>
    <property type="match status" value="1"/>
</dbReference>
<dbReference type="RefSeq" id="WP_030003872.1">
    <property type="nucleotide sequence ID" value="NC_022538.1"/>
</dbReference>
<name>U4KLV0_ALTPJ</name>
<dbReference type="InterPro" id="IPR008921">
    <property type="entry name" value="DNA_pol3_clamp-load_cplx_C"/>
</dbReference>
<dbReference type="InterPro" id="IPR003593">
    <property type="entry name" value="AAA+_ATPase"/>
</dbReference>
<dbReference type="GO" id="GO:0003887">
    <property type="term" value="F:DNA-directed DNA polymerase activity"/>
    <property type="evidence" value="ECO:0007669"/>
    <property type="project" value="UniProtKB-KW"/>
</dbReference>